<feature type="transmembrane region" description="Helical" evidence="12">
    <location>
        <begin position="210"/>
        <end position="231"/>
    </location>
</feature>
<keyword evidence="7" id="KW-0653">Protein transport</keyword>
<evidence type="ECO:0000256" key="6">
    <source>
        <dbReference type="ARBA" id="ARBA00022824"/>
    </source>
</evidence>
<evidence type="ECO:0000313" key="14">
    <source>
        <dbReference type="Proteomes" id="UP000800200"/>
    </source>
</evidence>
<feature type="region of interest" description="Disordered" evidence="11">
    <location>
        <begin position="1"/>
        <end position="21"/>
    </location>
</feature>
<comment type="similarity">
    <text evidence="2">Belongs to the SEC62 family.</text>
</comment>
<keyword evidence="14" id="KW-1185">Reference proteome</keyword>
<evidence type="ECO:0000256" key="9">
    <source>
        <dbReference type="ARBA" id="ARBA00023010"/>
    </source>
</evidence>
<evidence type="ECO:0000256" key="4">
    <source>
        <dbReference type="ARBA" id="ARBA00022448"/>
    </source>
</evidence>
<evidence type="ECO:0000256" key="7">
    <source>
        <dbReference type="ARBA" id="ARBA00022927"/>
    </source>
</evidence>
<keyword evidence="9" id="KW-0811">Translocation</keyword>
<keyword evidence="8 12" id="KW-1133">Transmembrane helix</keyword>
<comment type="subcellular location">
    <subcellularLocation>
        <location evidence="1">Endoplasmic reticulum membrane</location>
        <topology evidence="1">Multi-pass membrane protein</topology>
    </subcellularLocation>
</comment>
<organism evidence="13 14">
    <name type="scientific">Zopfia rhizophila CBS 207.26</name>
    <dbReference type="NCBI Taxonomy" id="1314779"/>
    <lineage>
        <taxon>Eukaryota</taxon>
        <taxon>Fungi</taxon>
        <taxon>Dikarya</taxon>
        <taxon>Ascomycota</taxon>
        <taxon>Pezizomycotina</taxon>
        <taxon>Dothideomycetes</taxon>
        <taxon>Dothideomycetes incertae sedis</taxon>
        <taxon>Zopfiaceae</taxon>
        <taxon>Zopfia</taxon>
    </lineage>
</organism>
<dbReference type="InterPro" id="IPR004728">
    <property type="entry name" value="Sec62"/>
</dbReference>
<name>A0A6A6EQE9_9PEZI</name>
<evidence type="ECO:0000256" key="8">
    <source>
        <dbReference type="ARBA" id="ARBA00022989"/>
    </source>
</evidence>
<feature type="region of interest" description="Disordered" evidence="11">
    <location>
        <begin position="322"/>
        <end position="381"/>
    </location>
</feature>
<dbReference type="InterPro" id="IPR011553">
    <property type="entry name" value="Sec62_asco"/>
</dbReference>
<reference evidence="13" key="1">
    <citation type="journal article" date="2020" name="Stud. Mycol.">
        <title>101 Dothideomycetes genomes: a test case for predicting lifestyles and emergence of pathogens.</title>
        <authorList>
            <person name="Haridas S."/>
            <person name="Albert R."/>
            <person name="Binder M."/>
            <person name="Bloem J."/>
            <person name="Labutti K."/>
            <person name="Salamov A."/>
            <person name="Andreopoulos B."/>
            <person name="Baker S."/>
            <person name="Barry K."/>
            <person name="Bills G."/>
            <person name="Bluhm B."/>
            <person name="Cannon C."/>
            <person name="Castanera R."/>
            <person name="Culley D."/>
            <person name="Daum C."/>
            <person name="Ezra D."/>
            <person name="Gonzalez J."/>
            <person name="Henrissat B."/>
            <person name="Kuo A."/>
            <person name="Liang C."/>
            <person name="Lipzen A."/>
            <person name="Lutzoni F."/>
            <person name="Magnuson J."/>
            <person name="Mondo S."/>
            <person name="Nolan M."/>
            <person name="Ohm R."/>
            <person name="Pangilinan J."/>
            <person name="Park H.-J."/>
            <person name="Ramirez L."/>
            <person name="Alfaro M."/>
            <person name="Sun H."/>
            <person name="Tritt A."/>
            <person name="Yoshinaga Y."/>
            <person name="Zwiers L.-H."/>
            <person name="Turgeon B."/>
            <person name="Goodwin S."/>
            <person name="Spatafora J."/>
            <person name="Crous P."/>
            <person name="Grigoriev I."/>
        </authorList>
    </citation>
    <scope>NUCLEOTIDE SEQUENCE</scope>
    <source>
        <strain evidence="13">CBS 207.26</strain>
    </source>
</reference>
<feature type="compositionally biased region" description="Low complexity" evidence="11">
    <location>
        <begin position="53"/>
        <end position="72"/>
    </location>
</feature>
<dbReference type="AlphaFoldDB" id="A0A6A6EQE9"/>
<evidence type="ECO:0000256" key="3">
    <source>
        <dbReference type="ARBA" id="ARBA00021257"/>
    </source>
</evidence>
<feature type="transmembrane region" description="Helical" evidence="12">
    <location>
        <begin position="237"/>
        <end position="263"/>
    </location>
</feature>
<feature type="compositionally biased region" description="Pro residues" evidence="11">
    <location>
        <begin position="1"/>
        <end position="12"/>
    </location>
</feature>
<keyword evidence="4" id="KW-0813">Transport</keyword>
<dbReference type="Proteomes" id="UP000800200">
    <property type="component" value="Unassembled WGS sequence"/>
</dbReference>
<accession>A0A6A6EQE9</accession>
<feature type="region of interest" description="Disordered" evidence="11">
    <location>
        <begin position="53"/>
        <end position="81"/>
    </location>
</feature>
<keyword evidence="10 12" id="KW-0472">Membrane</keyword>
<evidence type="ECO:0000256" key="5">
    <source>
        <dbReference type="ARBA" id="ARBA00022692"/>
    </source>
</evidence>
<dbReference type="Pfam" id="PF03839">
    <property type="entry name" value="Sec62"/>
    <property type="match status" value="1"/>
</dbReference>
<dbReference type="GO" id="GO:0005789">
    <property type="term" value="C:endoplasmic reticulum membrane"/>
    <property type="evidence" value="ECO:0007669"/>
    <property type="project" value="UniProtKB-SubCell"/>
</dbReference>
<evidence type="ECO:0000256" key="1">
    <source>
        <dbReference type="ARBA" id="ARBA00004477"/>
    </source>
</evidence>
<keyword evidence="5 12" id="KW-0812">Transmembrane</keyword>
<dbReference type="NCBIfam" id="TIGR00869">
    <property type="entry name" value="sec62"/>
    <property type="match status" value="1"/>
</dbReference>
<evidence type="ECO:0000256" key="12">
    <source>
        <dbReference type="SAM" id="Phobius"/>
    </source>
</evidence>
<dbReference type="GO" id="GO:0031204">
    <property type="term" value="P:post-translational protein targeting to membrane, translocation"/>
    <property type="evidence" value="ECO:0007669"/>
    <property type="project" value="TreeGrafter"/>
</dbReference>
<keyword evidence="6" id="KW-0256">Endoplasmic reticulum</keyword>
<evidence type="ECO:0000256" key="2">
    <source>
        <dbReference type="ARBA" id="ARBA00010604"/>
    </source>
</evidence>
<gene>
    <name evidence="13" type="ORF">K469DRAFT_619928</name>
</gene>
<evidence type="ECO:0000313" key="13">
    <source>
        <dbReference type="EMBL" id="KAF2193253.1"/>
    </source>
</evidence>
<evidence type="ECO:0000256" key="11">
    <source>
        <dbReference type="SAM" id="MobiDB-lite"/>
    </source>
</evidence>
<evidence type="ECO:0000256" key="10">
    <source>
        <dbReference type="ARBA" id="ARBA00023136"/>
    </source>
</evidence>
<dbReference type="OrthoDB" id="200187at2759"/>
<feature type="compositionally biased region" description="Low complexity" evidence="11">
    <location>
        <begin position="350"/>
        <end position="367"/>
    </location>
</feature>
<dbReference type="PANTHER" id="PTHR12443">
    <property type="entry name" value="TRANSLOCATION PROTEIN SEC62"/>
    <property type="match status" value="1"/>
</dbReference>
<proteinExistence type="inferred from homology"/>
<sequence>MNPPGPPQPGQQPTPEQIQEMQRQLAIEAQKRGITVQQYIEQLKAQAMQQHQAQMQAQQQQQAPQQGQAMPINPGPPNPAAIAVANFLKSQELKPRTCILDEKRKDMFRVKRAIRALQSPAYEKARSKNPLLPEVKDRPTAENTFKLLPLSLLALRVSKVDPSHGHEGHNHAKPKRVKGLWTVRIEQHQETDDDHYYVWFYEGSQWKQKLYALGALLLVIAVVLFPLWPLFMRQGVWYLSMGMLGLIGLFFAMAIFRLILFIITMFAAPPGLWLYPNLFEDVGFFDSFRPVWAWQETPEDIKAKKRAKKAKKAEKVAVRAAGINGKASKSKKAGGTSPAPEPAQPVSVDPVPQATGTAPAAGSGTVTQRPMHATVEEADDE</sequence>
<dbReference type="EMBL" id="ML994614">
    <property type="protein sequence ID" value="KAF2193253.1"/>
    <property type="molecule type" value="Genomic_DNA"/>
</dbReference>
<protein>
    <recommendedName>
        <fullName evidence="3">Translocation protein SEC62</fullName>
    </recommendedName>
</protein>
<dbReference type="PANTHER" id="PTHR12443:SF9">
    <property type="entry name" value="TRANSLOCATION PROTEIN SEC62"/>
    <property type="match status" value="1"/>
</dbReference>